<dbReference type="AlphaFoldDB" id="E5Y9W1"/>
<evidence type="ECO:0000313" key="2">
    <source>
        <dbReference type="Proteomes" id="UP000006034"/>
    </source>
</evidence>
<gene>
    <name evidence="1" type="ORF">HMPREF0179_02979</name>
</gene>
<dbReference type="Proteomes" id="UP000006034">
    <property type="component" value="Unassembled WGS sequence"/>
</dbReference>
<dbReference type="OrthoDB" id="5460499at2"/>
<organism evidence="1 2">
    <name type="scientific">Bilophila wadsworthia (strain 3_1_6)</name>
    <dbReference type="NCBI Taxonomy" id="563192"/>
    <lineage>
        <taxon>Bacteria</taxon>
        <taxon>Pseudomonadati</taxon>
        <taxon>Thermodesulfobacteriota</taxon>
        <taxon>Desulfovibrionia</taxon>
        <taxon>Desulfovibrionales</taxon>
        <taxon>Desulfovibrionaceae</taxon>
        <taxon>Bilophila</taxon>
    </lineage>
</organism>
<dbReference type="RefSeq" id="WP_005029258.1">
    <property type="nucleotide sequence ID" value="NZ_KE150238.1"/>
</dbReference>
<dbReference type="eggNOG" id="ENOG5033D3T">
    <property type="taxonomic scope" value="Bacteria"/>
</dbReference>
<accession>E5Y9W1</accession>
<reference evidence="1 2" key="2">
    <citation type="submission" date="2013-04" db="EMBL/GenBank/DDBJ databases">
        <title>The Genome Sequence of Bilophila wadsworthia 3_1_6.</title>
        <authorList>
            <consortium name="The Broad Institute Genomics Platform"/>
            <person name="Earl A."/>
            <person name="Ward D."/>
            <person name="Feldgarden M."/>
            <person name="Gevers D."/>
            <person name="Sibley C."/>
            <person name="Strauss J."/>
            <person name="Allen-Vercoe E."/>
            <person name="Walker B."/>
            <person name="Young S."/>
            <person name="Zeng Q."/>
            <person name="Gargeya S."/>
            <person name="Fitzgerald M."/>
            <person name="Haas B."/>
            <person name="Abouelleil A."/>
            <person name="Allen A.W."/>
            <person name="Alvarado L."/>
            <person name="Arachchi H.M."/>
            <person name="Berlin A.M."/>
            <person name="Chapman S.B."/>
            <person name="Gainer-Dewar J."/>
            <person name="Goldberg J."/>
            <person name="Griggs A."/>
            <person name="Gujja S."/>
            <person name="Hansen M."/>
            <person name="Howarth C."/>
            <person name="Imamovic A."/>
            <person name="Ireland A."/>
            <person name="Larimer J."/>
            <person name="McCowan C."/>
            <person name="Murphy C."/>
            <person name="Pearson M."/>
            <person name="Poon T.W."/>
            <person name="Priest M."/>
            <person name="Roberts A."/>
            <person name="Saif S."/>
            <person name="Shea T."/>
            <person name="Sisk P."/>
            <person name="Sykes S."/>
            <person name="Wortman J."/>
            <person name="Nusbaum C."/>
            <person name="Birren B."/>
        </authorList>
    </citation>
    <scope>NUCLEOTIDE SEQUENCE [LARGE SCALE GENOMIC DNA]</scope>
    <source>
        <strain evidence="1 2">3_1_6</strain>
    </source>
</reference>
<dbReference type="STRING" id="563192.HMPREF0179_02979"/>
<protein>
    <submittedName>
        <fullName evidence="1">Uncharacterized protein</fullName>
    </submittedName>
</protein>
<dbReference type="EMBL" id="ADCP02000001">
    <property type="protein sequence ID" value="EFV43238.1"/>
    <property type="molecule type" value="Genomic_DNA"/>
</dbReference>
<sequence length="186" mass="19830">MSQGIGGVGGSGSVSGVGSLGTCTSVNFIFAKLQMELAASAKDSALGYIKQIESAQAEQKEVADLLQQARQAQNEGENGTGVGQKSINGVTVTGKDCYPMSKELATFMEQHELTFPNTDKDYILGKDEWDVAIQSLQAYQETIGTDIQTLMVYVQDFMGQYNSYTQGANSAIQSGMQTLTSVARGQ</sequence>
<comment type="caution">
    <text evidence="1">The sequence shown here is derived from an EMBL/GenBank/DDBJ whole genome shotgun (WGS) entry which is preliminary data.</text>
</comment>
<proteinExistence type="predicted"/>
<name>E5Y9W1_BILW3</name>
<reference evidence="1 2" key="1">
    <citation type="submission" date="2010-10" db="EMBL/GenBank/DDBJ databases">
        <authorList>
            <consortium name="The Broad Institute Genome Sequencing Platform"/>
            <person name="Ward D."/>
            <person name="Earl A."/>
            <person name="Feldgarden M."/>
            <person name="Young S.K."/>
            <person name="Gargeya S."/>
            <person name="Zeng Q."/>
            <person name="Alvarado L."/>
            <person name="Berlin A."/>
            <person name="Bochicchio J."/>
            <person name="Chapman S.B."/>
            <person name="Chen Z."/>
            <person name="Freedman E."/>
            <person name="Gellesch M."/>
            <person name="Goldberg J."/>
            <person name="Griggs A."/>
            <person name="Gujja S."/>
            <person name="Heilman E."/>
            <person name="Heiman D."/>
            <person name="Howarth C."/>
            <person name="Mehta T."/>
            <person name="Neiman D."/>
            <person name="Pearson M."/>
            <person name="Roberts A."/>
            <person name="Saif S."/>
            <person name="Shea T."/>
            <person name="Shenoy N."/>
            <person name="Sisk P."/>
            <person name="Stolte C."/>
            <person name="Sykes S."/>
            <person name="White J."/>
            <person name="Yandava C."/>
            <person name="Allen-Vercoe E."/>
            <person name="Sibley C."/>
            <person name="Ambrose C.E."/>
            <person name="Strauss J."/>
            <person name="Daigneault M."/>
            <person name="Haas B."/>
            <person name="Nusbaum C."/>
            <person name="Birren B."/>
        </authorList>
    </citation>
    <scope>NUCLEOTIDE SEQUENCE [LARGE SCALE GENOMIC DNA]</scope>
    <source>
        <strain evidence="1 2">3_1_6</strain>
    </source>
</reference>
<keyword evidence="2" id="KW-1185">Reference proteome</keyword>
<dbReference type="GeneID" id="78084632"/>
<evidence type="ECO:0000313" key="1">
    <source>
        <dbReference type="EMBL" id="EFV43238.1"/>
    </source>
</evidence>
<dbReference type="HOGENOM" id="CLU_1308465_0_0_7"/>